<sequence>MTHLLLLGAVLALFAFIYFLRRFSTAWAMRRWQRTQGTVVTAEMRRSKQKTHDGCLLYDPVLRYSYSVDGRTFEGSRYTHHAAGKDAGRTTQFIARLAQGAELPVYYHPRNPAEAVVQPPAWQSPAMAALSCALLMVVLAATLWTT</sequence>
<evidence type="ECO:0000313" key="4">
    <source>
        <dbReference type="Proteomes" id="UP000590740"/>
    </source>
</evidence>
<evidence type="ECO:0000256" key="1">
    <source>
        <dbReference type="SAM" id="Phobius"/>
    </source>
</evidence>
<dbReference type="Pfam" id="PF12158">
    <property type="entry name" value="DUF3592"/>
    <property type="match status" value="1"/>
</dbReference>
<keyword evidence="1" id="KW-0812">Transmembrane</keyword>
<reference evidence="3 4" key="1">
    <citation type="submission" date="2020-08" db="EMBL/GenBank/DDBJ databases">
        <title>Genomic Encyclopedia of Type Strains, Phase IV (KMG-IV): sequencing the most valuable type-strain genomes for metagenomic binning, comparative biology and taxonomic classification.</title>
        <authorList>
            <person name="Goeker M."/>
        </authorList>
    </citation>
    <scope>NUCLEOTIDE SEQUENCE [LARGE SCALE GENOMIC DNA]</scope>
    <source>
        <strain evidence="3 4">DSM 12252</strain>
    </source>
</reference>
<dbReference type="Proteomes" id="UP000590740">
    <property type="component" value="Unassembled WGS sequence"/>
</dbReference>
<accession>A0A7W7YAH2</accession>
<dbReference type="AlphaFoldDB" id="A0A7W7YAH2"/>
<organism evidence="3 4">
    <name type="scientific">Prosthecobacter vanneervenii</name>
    <dbReference type="NCBI Taxonomy" id="48466"/>
    <lineage>
        <taxon>Bacteria</taxon>
        <taxon>Pseudomonadati</taxon>
        <taxon>Verrucomicrobiota</taxon>
        <taxon>Verrucomicrobiia</taxon>
        <taxon>Verrucomicrobiales</taxon>
        <taxon>Verrucomicrobiaceae</taxon>
        <taxon>Prosthecobacter</taxon>
    </lineage>
</organism>
<keyword evidence="4" id="KW-1185">Reference proteome</keyword>
<keyword evidence="1" id="KW-0472">Membrane</keyword>
<proteinExistence type="predicted"/>
<keyword evidence="1" id="KW-1133">Transmembrane helix</keyword>
<protein>
    <recommendedName>
        <fullName evidence="2">DUF3592 domain-containing protein</fullName>
    </recommendedName>
</protein>
<dbReference type="EMBL" id="JACHIG010000004">
    <property type="protein sequence ID" value="MBB5032623.1"/>
    <property type="molecule type" value="Genomic_DNA"/>
</dbReference>
<name>A0A7W7YAH2_9BACT</name>
<gene>
    <name evidence="3" type="ORF">HNQ65_002205</name>
</gene>
<dbReference type="InterPro" id="IPR021994">
    <property type="entry name" value="DUF3592"/>
</dbReference>
<dbReference type="RefSeq" id="WP_184339545.1">
    <property type="nucleotide sequence ID" value="NZ_JACHIG010000004.1"/>
</dbReference>
<evidence type="ECO:0000313" key="3">
    <source>
        <dbReference type="EMBL" id="MBB5032623.1"/>
    </source>
</evidence>
<comment type="caution">
    <text evidence="3">The sequence shown here is derived from an EMBL/GenBank/DDBJ whole genome shotgun (WGS) entry which is preliminary data.</text>
</comment>
<feature type="domain" description="DUF3592" evidence="2">
    <location>
        <begin position="35"/>
        <end position="120"/>
    </location>
</feature>
<feature type="transmembrane region" description="Helical" evidence="1">
    <location>
        <begin position="126"/>
        <end position="144"/>
    </location>
</feature>
<evidence type="ECO:0000259" key="2">
    <source>
        <dbReference type="Pfam" id="PF12158"/>
    </source>
</evidence>